<dbReference type="EMBL" id="KN837109">
    <property type="protein sequence ID" value="KIJ45987.1"/>
    <property type="molecule type" value="Genomic_DNA"/>
</dbReference>
<name>A0A0C9VTR6_SPHS4</name>
<protein>
    <submittedName>
        <fullName evidence="1">Uncharacterized protein</fullName>
    </submittedName>
</protein>
<evidence type="ECO:0000313" key="2">
    <source>
        <dbReference type="Proteomes" id="UP000054279"/>
    </source>
</evidence>
<reference evidence="1 2" key="1">
    <citation type="submission" date="2014-06" db="EMBL/GenBank/DDBJ databases">
        <title>Evolutionary Origins and Diversification of the Mycorrhizal Mutualists.</title>
        <authorList>
            <consortium name="DOE Joint Genome Institute"/>
            <consortium name="Mycorrhizal Genomics Consortium"/>
            <person name="Kohler A."/>
            <person name="Kuo A."/>
            <person name="Nagy L.G."/>
            <person name="Floudas D."/>
            <person name="Copeland A."/>
            <person name="Barry K.W."/>
            <person name="Cichocki N."/>
            <person name="Veneault-Fourrey C."/>
            <person name="LaButti K."/>
            <person name="Lindquist E.A."/>
            <person name="Lipzen A."/>
            <person name="Lundell T."/>
            <person name="Morin E."/>
            <person name="Murat C."/>
            <person name="Riley R."/>
            <person name="Ohm R."/>
            <person name="Sun H."/>
            <person name="Tunlid A."/>
            <person name="Henrissat B."/>
            <person name="Grigoriev I.V."/>
            <person name="Hibbett D.S."/>
            <person name="Martin F."/>
        </authorList>
    </citation>
    <scope>NUCLEOTIDE SEQUENCE [LARGE SCALE GENOMIC DNA]</scope>
    <source>
        <strain evidence="1 2">SS14</strain>
    </source>
</reference>
<gene>
    <name evidence="1" type="ORF">M422DRAFT_250411</name>
</gene>
<keyword evidence="2" id="KW-1185">Reference proteome</keyword>
<organism evidence="1 2">
    <name type="scientific">Sphaerobolus stellatus (strain SS14)</name>
    <dbReference type="NCBI Taxonomy" id="990650"/>
    <lineage>
        <taxon>Eukaryota</taxon>
        <taxon>Fungi</taxon>
        <taxon>Dikarya</taxon>
        <taxon>Basidiomycota</taxon>
        <taxon>Agaricomycotina</taxon>
        <taxon>Agaricomycetes</taxon>
        <taxon>Phallomycetidae</taxon>
        <taxon>Geastrales</taxon>
        <taxon>Sphaerobolaceae</taxon>
        <taxon>Sphaerobolus</taxon>
    </lineage>
</organism>
<accession>A0A0C9VTR6</accession>
<evidence type="ECO:0000313" key="1">
    <source>
        <dbReference type="EMBL" id="KIJ45987.1"/>
    </source>
</evidence>
<sequence length="111" mass="12052">MPSPPEDLDLLFPLPSHPPSVLSLITPTGLTSESTETVTRLAQAAVHNVRTSNLLTRKFLTDSAATESLANAFAKKVSLKSDKSVSIDDFGSYREGSSSRPLKSEYIQQLF</sequence>
<dbReference type="Proteomes" id="UP000054279">
    <property type="component" value="Unassembled WGS sequence"/>
</dbReference>
<proteinExistence type="predicted"/>
<dbReference type="OrthoDB" id="10004862at2759"/>
<dbReference type="HOGENOM" id="CLU_2160028_0_0_1"/>
<dbReference type="AlphaFoldDB" id="A0A0C9VTR6"/>